<proteinExistence type="predicted"/>
<keyword evidence="1" id="KW-0472">Membrane</keyword>
<name>A0ABT4ZEM0_9RHOB</name>
<keyword evidence="4" id="KW-1185">Reference proteome</keyword>
<feature type="transmembrane region" description="Helical" evidence="1">
    <location>
        <begin position="7"/>
        <end position="26"/>
    </location>
</feature>
<keyword evidence="1" id="KW-1133">Transmembrane helix</keyword>
<feature type="domain" description="DUF1468" evidence="2">
    <location>
        <begin position="7"/>
        <end position="148"/>
    </location>
</feature>
<evidence type="ECO:0000313" key="4">
    <source>
        <dbReference type="Proteomes" id="UP001165641"/>
    </source>
</evidence>
<feature type="transmembrane region" description="Helical" evidence="1">
    <location>
        <begin position="38"/>
        <end position="56"/>
    </location>
</feature>
<feature type="transmembrane region" description="Helical" evidence="1">
    <location>
        <begin position="124"/>
        <end position="144"/>
    </location>
</feature>
<reference evidence="3" key="1">
    <citation type="submission" date="2022-12" db="EMBL/GenBank/DDBJ databases">
        <title>Paracoccus onchidii sp. nov., isolated from a marine invertebrate from the South China Sea.</title>
        <authorList>
            <person name="Xu S."/>
            <person name="Liu Z."/>
            <person name="Xu Y."/>
        </authorList>
    </citation>
    <scope>NUCLEOTIDE SEQUENCE</scope>
    <source>
        <strain evidence="3">Z330</strain>
    </source>
</reference>
<comment type="caution">
    <text evidence="3">The sequence shown here is derived from an EMBL/GenBank/DDBJ whole genome shotgun (WGS) entry which is preliminary data.</text>
</comment>
<evidence type="ECO:0000256" key="1">
    <source>
        <dbReference type="SAM" id="Phobius"/>
    </source>
</evidence>
<dbReference type="EMBL" id="JAQBIE010000008">
    <property type="protein sequence ID" value="MDB6177428.1"/>
    <property type="molecule type" value="Genomic_DNA"/>
</dbReference>
<sequence>MQISDRLVGAIFVAFGIWMFIAAAEFPAAPGMTFGAGLFPRILAVGFVACGLVLIIQQVLSAQPEPWYHRPEWARDMAGVLRFVMVPLGILFYIFLAPRLGMILAAALILAVIFRVLKVRSTVGLPVALLAPVVIYLLFSKFLLVPLPRGLLDGVLF</sequence>
<organism evidence="3 4">
    <name type="scientific">Paracoccus onchidii</name>
    <dbReference type="NCBI Taxonomy" id="3017813"/>
    <lineage>
        <taxon>Bacteria</taxon>
        <taxon>Pseudomonadati</taxon>
        <taxon>Pseudomonadota</taxon>
        <taxon>Alphaproteobacteria</taxon>
        <taxon>Rhodobacterales</taxon>
        <taxon>Paracoccaceae</taxon>
        <taxon>Paracoccus</taxon>
    </lineage>
</organism>
<dbReference type="InterPro" id="IPR009936">
    <property type="entry name" value="DUF1468"/>
</dbReference>
<gene>
    <name evidence="3" type="ORF">PAF17_07865</name>
</gene>
<dbReference type="Pfam" id="PF07331">
    <property type="entry name" value="TctB"/>
    <property type="match status" value="1"/>
</dbReference>
<feature type="transmembrane region" description="Helical" evidence="1">
    <location>
        <begin position="100"/>
        <end position="117"/>
    </location>
</feature>
<accession>A0ABT4ZEM0</accession>
<keyword evidence="1" id="KW-0812">Transmembrane</keyword>
<feature type="transmembrane region" description="Helical" evidence="1">
    <location>
        <begin position="77"/>
        <end position="94"/>
    </location>
</feature>
<dbReference type="Proteomes" id="UP001165641">
    <property type="component" value="Unassembled WGS sequence"/>
</dbReference>
<protein>
    <submittedName>
        <fullName evidence="3">Tripartite tricarboxylate transporter TctB family protein</fullName>
    </submittedName>
</protein>
<evidence type="ECO:0000313" key="3">
    <source>
        <dbReference type="EMBL" id="MDB6177428.1"/>
    </source>
</evidence>
<evidence type="ECO:0000259" key="2">
    <source>
        <dbReference type="Pfam" id="PF07331"/>
    </source>
</evidence>
<dbReference type="RefSeq" id="WP_271888550.1">
    <property type="nucleotide sequence ID" value="NZ_JAQBIE010000008.1"/>
</dbReference>